<comment type="similarity">
    <text evidence="2 9 10">Belongs to the NDK family.</text>
</comment>
<dbReference type="GO" id="GO:0006183">
    <property type="term" value="P:GTP biosynthetic process"/>
    <property type="evidence" value="ECO:0007669"/>
    <property type="project" value="InterPro"/>
</dbReference>
<evidence type="ECO:0000256" key="2">
    <source>
        <dbReference type="ARBA" id="ARBA00008142"/>
    </source>
</evidence>
<dbReference type="Gene3D" id="3.30.70.141">
    <property type="entry name" value="Nucleoside diphosphate kinase-like domain"/>
    <property type="match status" value="1"/>
</dbReference>
<evidence type="ECO:0000313" key="14">
    <source>
        <dbReference type="Proteomes" id="UP000037136"/>
    </source>
</evidence>
<reference evidence="13 14" key="2">
    <citation type="journal article" date="2017" name="Sci. Rep.">
        <title>Ant-infecting Ophiocordyceps genomes reveal a high diversity of potential behavioral manipulation genes and a possible major role for enterotoxins.</title>
        <authorList>
            <person name="de Bekker C."/>
            <person name="Ohm R.A."/>
            <person name="Evans H.C."/>
            <person name="Brachmann A."/>
            <person name="Hughes D.P."/>
        </authorList>
    </citation>
    <scope>NUCLEOTIDE SEQUENCE [LARGE SCALE GENOMIC DNA]</scope>
    <source>
        <strain evidence="13 14">SC16a</strain>
    </source>
</reference>
<evidence type="ECO:0000256" key="7">
    <source>
        <dbReference type="ARBA" id="ARBA00022777"/>
    </source>
</evidence>
<evidence type="ECO:0000256" key="11">
    <source>
        <dbReference type="RuleBase" id="RU004013"/>
    </source>
</evidence>
<evidence type="ECO:0000256" key="5">
    <source>
        <dbReference type="ARBA" id="ARBA00022679"/>
    </source>
</evidence>
<evidence type="ECO:0000256" key="1">
    <source>
        <dbReference type="ARBA" id="ARBA00001946"/>
    </source>
</evidence>
<evidence type="ECO:0000313" key="13">
    <source>
        <dbReference type="EMBL" id="PFH60090.1"/>
    </source>
</evidence>
<comment type="catalytic activity">
    <reaction evidence="11">
        <text>a 2'-deoxyribonucleoside 5'-diphosphate + ATP = a 2'-deoxyribonucleoside 5'-triphosphate + ADP</text>
        <dbReference type="Rhea" id="RHEA:44640"/>
        <dbReference type="ChEBI" id="CHEBI:30616"/>
        <dbReference type="ChEBI" id="CHEBI:61560"/>
        <dbReference type="ChEBI" id="CHEBI:73316"/>
        <dbReference type="ChEBI" id="CHEBI:456216"/>
        <dbReference type="EC" id="2.7.4.6"/>
    </reaction>
</comment>
<dbReference type="InterPro" id="IPR001564">
    <property type="entry name" value="Nucleoside_diP_kinase"/>
</dbReference>
<evidence type="ECO:0000259" key="12">
    <source>
        <dbReference type="SMART" id="SM00562"/>
    </source>
</evidence>
<evidence type="ECO:0000256" key="4">
    <source>
        <dbReference type="ARBA" id="ARBA00017632"/>
    </source>
</evidence>
<reference evidence="13 14" key="1">
    <citation type="journal article" date="2015" name="BMC Genomics">
        <title>Gene expression during zombie ant biting behavior reflects the complexity underlying fungal parasitic behavioral manipulation.</title>
        <authorList>
            <person name="de Bekker C."/>
            <person name="Ohm R.A."/>
            <person name="Loreto R.G."/>
            <person name="Sebastian A."/>
            <person name="Albert I."/>
            <person name="Merrow M."/>
            <person name="Brachmann A."/>
            <person name="Hughes D.P."/>
        </authorList>
    </citation>
    <scope>NUCLEOTIDE SEQUENCE [LARGE SCALE GENOMIC DNA]</scope>
    <source>
        <strain evidence="13 14">SC16a</strain>
    </source>
</reference>
<evidence type="ECO:0000256" key="3">
    <source>
        <dbReference type="ARBA" id="ARBA00012966"/>
    </source>
</evidence>
<accession>A0A2A9PGT3</accession>
<comment type="caution">
    <text evidence="13">The sequence shown here is derived from an EMBL/GenBank/DDBJ whole genome shotgun (WGS) entry which is preliminary data.</text>
</comment>
<dbReference type="OrthoDB" id="2162449at2759"/>
<dbReference type="GO" id="GO:0006241">
    <property type="term" value="P:CTP biosynthetic process"/>
    <property type="evidence" value="ECO:0007669"/>
    <property type="project" value="InterPro"/>
</dbReference>
<gene>
    <name evidence="13" type="ORF">XA68_11478</name>
</gene>
<dbReference type="STRING" id="268505.A0A2A9PGT3"/>
<keyword evidence="8 11" id="KW-0067">ATP-binding</keyword>
<dbReference type="PROSITE" id="PS00469">
    <property type="entry name" value="NDPK"/>
    <property type="match status" value="1"/>
</dbReference>
<dbReference type="NCBIfam" id="NF001908">
    <property type="entry name" value="PRK00668.1"/>
    <property type="match status" value="1"/>
</dbReference>
<feature type="active site" description="Pros-phosphohistidine intermediate" evidence="9">
    <location>
        <position position="120"/>
    </location>
</feature>
<feature type="binding site" evidence="9">
    <location>
        <position position="62"/>
    </location>
    <ligand>
        <name>ATP</name>
        <dbReference type="ChEBI" id="CHEBI:30616"/>
    </ligand>
</feature>
<keyword evidence="6 11" id="KW-0547">Nucleotide-binding</keyword>
<dbReference type="InterPro" id="IPR034907">
    <property type="entry name" value="NDK-like_dom"/>
</dbReference>
<dbReference type="EC" id="2.7.4.6" evidence="3 11"/>
<dbReference type="GO" id="GO:0005524">
    <property type="term" value="F:ATP binding"/>
    <property type="evidence" value="ECO:0007669"/>
    <property type="project" value="UniProtKB-KW"/>
</dbReference>
<proteinExistence type="inferred from homology"/>
<dbReference type="HAMAP" id="MF_00451">
    <property type="entry name" value="NDP_kinase"/>
    <property type="match status" value="1"/>
</dbReference>
<feature type="domain" description="Nucleoside diphosphate kinase-like" evidence="12">
    <location>
        <begin position="6"/>
        <end position="143"/>
    </location>
</feature>
<dbReference type="EMBL" id="LAZP02000152">
    <property type="protein sequence ID" value="PFH60090.1"/>
    <property type="molecule type" value="Genomic_DNA"/>
</dbReference>
<evidence type="ECO:0000256" key="10">
    <source>
        <dbReference type="RuleBase" id="RU004011"/>
    </source>
</evidence>
<dbReference type="SMART" id="SM00562">
    <property type="entry name" value="NDK"/>
    <property type="match status" value="1"/>
</dbReference>
<dbReference type="Proteomes" id="UP000037136">
    <property type="component" value="Unassembled WGS sequence"/>
</dbReference>
<feature type="binding site" evidence="9">
    <location>
        <position position="96"/>
    </location>
    <ligand>
        <name>ATP</name>
        <dbReference type="ChEBI" id="CHEBI:30616"/>
    </ligand>
</feature>
<dbReference type="GO" id="GO:0004550">
    <property type="term" value="F:nucleoside diphosphate kinase activity"/>
    <property type="evidence" value="ECO:0007669"/>
    <property type="project" value="UniProtKB-EC"/>
</dbReference>
<dbReference type="FunFam" id="3.30.70.141:FF:000002">
    <property type="entry name" value="Nucleoside diphosphate kinase"/>
    <property type="match status" value="1"/>
</dbReference>
<dbReference type="PRINTS" id="PR01243">
    <property type="entry name" value="NUCDPKINASE"/>
</dbReference>
<dbReference type="SUPFAM" id="SSF54919">
    <property type="entry name" value="Nucleoside diphosphate kinase, NDK"/>
    <property type="match status" value="1"/>
</dbReference>
<evidence type="ECO:0000256" key="8">
    <source>
        <dbReference type="ARBA" id="ARBA00022840"/>
    </source>
</evidence>
<dbReference type="GO" id="GO:0006228">
    <property type="term" value="P:UTP biosynthetic process"/>
    <property type="evidence" value="ECO:0007669"/>
    <property type="project" value="InterPro"/>
</dbReference>
<dbReference type="PROSITE" id="PS51374">
    <property type="entry name" value="NDPK_LIKE"/>
    <property type="match status" value="1"/>
</dbReference>
<evidence type="ECO:0000256" key="6">
    <source>
        <dbReference type="ARBA" id="ARBA00022741"/>
    </source>
</evidence>
<evidence type="ECO:0000256" key="9">
    <source>
        <dbReference type="PROSITE-ProRule" id="PRU00706"/>
    </source>
</evidence>
<dbReference type="PANTHER" id="PTHR11349">
    <property type="entry name" value="NUCLEOSIDE DIPHOSPHATE KINASE"/>
    <property type="match status" value="1"/>
</dbReference>
<name>A0A2A9PGT3_OPHUN</name>
<dbReference type="InterPro" id="IPR023005">
    <property type="entry name" value="Nucleoside_diP_kinase_AS"/>
</dbReference>
<keyword evidence="5 11" id="KW-0808">Transferase</keyword>
<keyword evidence="14" id="KW-1185">Reference proteome</keyword>
<dbReference type="Pfam" id="PF00334">
    <property type="entry name" value="NDK"/>
    <property type="match status" value="1"/>
</dbReference>
<organism evidence="13 14">
    <name type="scientific">Ophiocordyceps unilateralis</name>
    <name type="common">Zombie-ant fungus</name>
    <name type="synonym">Torrubia unilateralis</name>
    <dbReference type="NCBI Taxonomy" id="268505"/>
    <lineage>
        <taxon>Eukaryota</taxon>
        <taxon>Fungi</taxon>
        <taxon>Dikarya</taxon>
        <taxon>Ascomycota</taxon>
        <taxon>Pezizomycotina</taxon>
        <taxon>Sordariomycetes</taxon>
        <taxon>Hypocreomycetidae</taxon>
        <taxon>Hypocreales</taxon>
        <taxon>Ophiocordycipitaceae</taxon>
        <taxon>Ophiocordyceps</taxon>
    </lineage>
</organism>
<feature type="binding site" evidence="9">
    <location>
        <position position="107"/>
    </location>
    <ligand>
        <name>ATP</name>
        <dbReference type="ChEBI" id="CHEBI:30616"/>
    </ligand>
</feature>
<feature type="binding site" evidence="9">
    <location>
        <position position="90"/>
    </location>
    <ligand>
        <name>ATP</name>
        <dbReference type="ChEBI" id="CHEBI:30616"/>
    </ligand>
</feature>
<sequence>MAGSINERTFIAVKPDGVRRGLVGEIISRFEKRGFKLVALRMMQPTKEHMQKHYEDLKSKPFFNDLVAFMSSGPVCAMVWEGLDVVKTGRTMLGATDPLASAPGTIRGDYAIHLGRNVCHGSDSVESAVKEIKLWFKGDSIINYSSAGKEWIYDTKDGRITSEVKEPATSETIAVDSL</sequence>
<comment type="cofactor">
    <cofactor evidence="1">
        <name>Mg(2+)</name>
        <dbReference type="ChEBI" id="CHEBI:18420"/>
    </cofactor>
</comment>
<dbReference type="CDD" id="cd04413">
    <property type="entry name" value="NDPk_I"/>
    <property type="match status" value="1"/>
</dbReference>
<feature type="binding site" evidence="9">
    <location>
        <position position="117"/>
    </location>
    <ligand>
        <name>ATP</name>
        <dbReference type="ChEBI" id="CHEBI:30616"/>
    </ligand>
</feature>
<feature type="binding site" evidence="9">
    <location>
        <position position="14"/>
    </location>
    <ligand>
        <name>ATP</name>
        <dbReference type="ChEBI" id="CHEBI:30616"/>
    </ligand>
</feature>
<dbReference type="InterPro" id="IPR036850">
    <property type="entry name" value="NDK-like_dom_sf"/>
</dbReference>
<protein>
    <recommendedName>
        <fullName evidence="4 11">Nucleoside diphosphate kinase</fullName>
        <ecNumber evidence="3 11">2.7.4.6</ecNumber>
    </recommendedName>
</protein>
<keyword evidence="7 11" id="KW-0418">Kinase</keyword>
<dbReference type="AlphaFoldDB" id="A0A2A9PGT3"/>